<gene>
    <name evidence="1" type="ORF">KSX_79950</name>
</gene>
<dbReference type="Proteomes" id="UP000612362">
    <property type="component" value="Unassembled WGS sequence"/>
</dbReference>
<dbReference type="Pfam" id="PF13565">
    <property type="entry name" value="HTH_32"/>
    <property type="match status" value="1"/>
</dbReference>
<evidence type="ECO:0008006" key="3">
    <source>
        <dbReference type="Google" id="ProtNLM"/>
    </source>
</evidence>
<evidence type="ECO:0000313" key="1">
    <source>
        <dbReference type="EMBL" id="GHO49832.1"/>
    </source>
</evidence>
<evidence type="ECO:0000313" key="2">
    <source>
        <dbReference type="Proteomes" id="UP000612362"/>
    </source>
</evidence>
<proteinExistence type="predicted"/>
<protein>
    <recommendedName>
        <fullName evidence="3">Transposase</fullName>
    </recommendedName>
</protein>
<dbReference type="RefSeq" id="WP_220198923.1">
    <property type="nucleotide sequence ID" value="NZ_BNJF01000006.1"/>
</dbReference>
<dbReference type="AlphaFoldDB" id="A0A8J3I433"/>
<dbReference type="InterPro" id="IPR009057">
    <property type="entry name" value="Homeodomain-like_sf"/>
</dbReference>
<organism evidence="1 2">
    <name type="scientific">Ktedonospora formicarum</name>
    <dbReference type="NCBI Taxonomy" id="2778364"/>
    <lineage>
        <taxon>Bacteria</taxon>
        <taxon>Bacillati</taxon>
        <taxon>Chloroflexota</taxon>
        <taxon>Ktedonobacteria</taxon>
        <taxon>Ktedonobacterales</taxon>
        <taxon>Ktedonobacteraceae</taxon>
        <taxon>Ktedonospora</taxon>
    </lineage>
</organism>
<comment type="caution">
    <text evidence="1">The sequence shown here is derived from an EMBL/GenBank/DDBJ whole genome shotgun (WGS) entry which is preliminary data.</text>
</comment>
<accession>A0A8J3I433</accession>
<name>A0A8J3I433_9CHLR</name>
<keyword evidence="2" id="KW-1185">Reference proteome</keyword>
<dbReference type="SUPFAM" id="SSF46689">
    <property type="entry name" value="Homeodomain-like"/>
    <property type="match status" value="1"/>
</dbReference>
<reference evidence="1" key="1">
    <citation type="submission" date="2020-10" db="EMBL/GenBank/DDBJ databases">
        <title>Taxonomic study of unclassified bacteria belonging to the class Ktedonobacteria.</title>
        <authorList>
            <person name="Yabe S."/>
            <person name="Wang C.M."/>
            <person name="Zheng Y."/>
            <person name="Sakai Y."/>
            <person name="Cavaletti L."/>
            <person name="Monciardini P."/>
            <person name="Donadio S."/>
        </authorList>
    </citation>
    <scope>NUCLEOTIDE SEQUENCE</scope>
    <source>
        <strain evidence="1">SOSP1-1</strain>
    </source>
</reference>
<sequence>MRNWFKRYLAEGIEGLKDRPMPGAPPKVTKAYTEQLLQVVRQRPRGLGQPYSMWTLQRLADYMAEQTGIRVSDETIRQLLKDGEIVLSRPQHKVSSRSPKLTQTWTSHISRSVPASMQRASLSLV</sequence>
<dbReference type="EMBL" id="BNJF01000006">
    <property type="protein sequence ID" value="GHO49832.1"/>
    <property type="molecule type" value="Genomic_DNA"/>
</dbReference>